<evidence type="ECO:0000256" key="1">
    <source>
        <dbReference type="ARBA" id="ARBA00022452"/>
    </source>
</evidence>
<keyword evidence="1" id="KW-1134">Transmembrane beta strand</keyword>
<sequence>MHQLCSAVYKTGILIALCCLLLLCGNAQTKYLLNYRFVDTTDVSASIGLKNEFDDKALCSQYIFELPAVLQKKGFVAASVDSVKMDSAWATVVLYLGKPWRWAMLNTSSVPLELLNAVGYRDRNFNKQSLDYAAVQQLQVKMLDKLENTGYPFANVHLDSFAIQDGNVTAVLKVDKGPEYKVDSIRIYGDVKISNRFLQRYLEIPAGSIYQKQKLLNISSRLLQLPYLFEEQKWNMTYLGTGSIVNLYLKERKSSQVNGLIGFLPATDEAGRNKLLVTGDFNLNLKNGFGLGESLTMLFQQIQVQSPRLQLGYQQPFLFGSPFGVDVSFDGLKKDSSFLNINMQVGVQYAFGGNRSAKIFYQQFISNLLTVDTVAIRNSKRLPDQIDQTTSNIGIEYEWYNTDYRFNPRKGFDVKFTGSAGIRKIRANNNITSLKDPLNPSFNYQSLYDSVGTRAYTFRLKVSAARYFKTGKQTTFKTAVNAGMIQSPRIFRNELYQVGGFRLLRGFDEESIFASAYAVLTTEYRILLGLNSYLYAFADGGLVRNNSQSANTSNRLMGAGFGMAFETKAGIFNIAFAAGKRNDLPFNLRQSKIHFGYVNFF</sequence>
<accession>A0A4Q1CHK1</accession>
<proteinExistence type="predicted"/>
<protein>
    <recommendedName>
        <fullName evidence="3">Haemolysin activator HlyB C-terminal domain-containing protein</fullName>
    </recommendedName>
</protein>
<dbReference type="Proteomes" id="UP000290204">
    <property type="component" value="Unassembled WGS sequence"/>
</dbReference>
<dbReference type="Pfam" id="PF03865">
    <property type="entry name" value="ShlB"/>
    <property type="match status" value="1"/>
</dbReference>
<keyword evidence="2" id="KW-0812">Transmembrane</keyword>
<keyword evidence="1" id="KW-0472">Membrane</keyword>
<comment type="caution">
    <text evidence="4">The sequence shown here is derived from an EMBL/GenBank/DDBJ whole genome shotgun (WGS) entry which is preliminary data.</text>
</comment>
<dbReference type="InterPro" id="IPR005565">
    <property type="entry name" value="Hemolysn_activator_HlyB_C"/>
</dbReference>
<evidence type="ECO:0000313" key="5">
    <source>
        <dbReference type="Proteomes" id="UP000290204"/>
    </source>
</evidence>
<dbReference type="PANTHER" id="PTHR12815:SF18">
    <property type="entry name" value="SORTING AND ASSEMBLY MACHINERY COMPONENT 50 HOMOLOG"/>
    <property type="match status" value="1"/>
</dbReference>
<organism evidence="4 5">
    <name type="scientific">Lacibacter luteus</name>
    <dbReference type="NCBI Taxonomy" id="2508719"/>
    <lineage>
        <taxon>Bacteria</taxon>
        <taxon>Pseudomonadati</taxon>
        <taxon>Bacteroidota</taxon>
        <taxon>Chitinophagia</taxon>
        <taxon>Chitinophagales</taxon>
        <taxon>Chitinophagaceae</taxon>
        <taxon>Lacibacter</taxon>
    </lineage>
</organism>
<dbReference type="RefSeq" id="WP_129131113.1">
    <property type="nucleotide sequence ID" value="NZ_SDHW01000003.1"/>
</dbReference>
<keyword evidence="5" id="KW-1185">Reference proteome</keyword>
<feature type="domain" description="Haemolysin activator HlyB C-terminal" evidence="3">
    <location>
        <begin position="452"/>
        <end position="564"/>
    </location>
</feature>
<evidence type="ECO:0000256" key="2">
    <source>
        <dbReference type="ARBA" id="ARBA00022692"/>
    </source>
</evidence>
<name>A0A4Q1CHK1_9BACT</name>
<evidence type="ECO:0000313" key="4">
    <source>
        <dbReference type="EMBL" id="RXK59740.1"/>
    </source>
</evidence>
<dbReference type="PANTHER" id="PTHR12815">
    <property type="entry name" value="SORTING AND ASSEMBLY MACHINERY SAMM50 PROTEIN FAMILY MEMBER"/>
    <property type="match status" value="1"/>
</dbReference>
<dbReference type="Gene3D" id="3.10.20.310">
    <property type="entry name" value="membrane protein fhac"/>
    <property type="match status" value="1"/>
</dbReference>
<dbReference type="AlphaFoldDB" id="A0A4Q1CHK1"/>
<dbReference type="Gene3D" id="2.40.160.50">
    <property type="entry name" value="membrane protein fhac: a member of the omp85/tpsb transporter family"/>
    <property type="match status" value="1"/>
</dbReference>
<reference evidence="4 5" key="1">
    <citation type="submission" date="2019-01" db="EMBL/GenBank/DDBJ databases">
        <title>Lacibacter sp. strain TTM-7.</title>
        <authorList>
            <person name="Chen W.-M."/>
        </authorList>
    </citation>
    <scope>NUCLEOTIDE SEQUENCE [LARGE SCALE GENOMIC DNA]</scope>
    <source>
        <strain evidence="4 5">TTM-7</strain>
    </source>
</reference>
<dbReference type="OrthoDB" id="9811416at2"/>
<dbReference type="EMBL" id="SDHW01000003">
    <property type="protein sequence ID" value="RXK59740.1"/>
    <property type="molecule type" value="Genomic_DNA"/>
</dbReference>
<dbReference type="InterPro" id="IPR039910">
    <property type="entry name" value="D15-like"/>
</dbReference>
<gene>
    <name evidence="4" type="ORF">ESA94_11815</name>
</gene>
<evidence type="ECO:0000259" key="3">
    <source>
        <dbReference type="Pfam" id="PF03865"/>
    </source>
</evidence>